<evidence type="ECO:0000313" key="3">
    <source>
        <dbReference type="Proteomes" id="UP001217089"/>
    </source>
</evidence>
<sequence>MLRAILLLLVFQASSCLGSYYDFGEEEVTLPRKLSAEDVKAIDNNVKVLFTDAITAKWDKIEKQYNISENRYMEQCEKHMDNLGKDCVTCAEKACEPSDLEKLKYLLKKGVKAVKKVIKKIIDAPRKLIKKAHKVVKKVVKKIFKGAKKLIKGIGKGKLFIDHLQRSVRKVVRKVGRVLRRVGRKVRRVIRRVARGVRRVIRRVGRAIRRVFRVRVRSVDGENEALLSEWNHVPWNVHLARDLRMQEYQKITKKVTRAIYGKKERTWVVMKLDGSYRTVGFPKTYIDNIVKLQNGCVRALKRSLGDLFPNA</sequence>
<proteinExistence type="predicted"/>
<keyword evidence="1" id="KW-0732">Signal</keyword>
<comment type="caution">
    <text evidence="2">The sequence shown here is derived from an EMBL/GenBank/DDBJ whole genome shotgun (WGS) entry which is preliminary data.</text>
</comment>
<gene>
    <name evidence="2" type="ORF">KUTeg_012246</name>
</gene>
<name>A0ABQ9F1E7_TEGGR</name>
<dbReference type="EMBL" id="JARBDR010000640">
    <property type="protein sequence ID" value="KAJ8310381.1"/>
    <property type="molecule type" value="Genomic_DNA"/>
</dbReference>
<dbReference type="Proteomes" id="UP001217089">
    <property type="component" value="Unassembled WGS sequence"/>
</dbReference>
<feature type="chain" id="PRO_5047247131" evidence="1">
    <location>
        <begin position="19"/>
        <end position="311"/>
    </location>
</feature>
<keyword evidence="3" id="KW-1185">Reference proteome</keyword>
<reference evidence="2 3" key="1">
    <citation type="submission" date="2022-12" db="EMBL/GenBank/DDBJ databases">
        <title>Chromosome-level genome of Tegillarca granosa.</title>
        <authorList>
            <person name="Kim J."/>
        </authorList>
    </citation>
    <scope>NUCLEOTIDE SEQUENCE [LARGE SCALE GENOMIC DNA]</scope>
    <source>
        <strain evidence="2">Teg-2019</strain>
        <tissue evidence="2">Adductor muscle</tissue>
    </source>
</reference>
<evidence type="ECO:0000313" key="2">
    <source>
        <dbReference type="EMBL" id="KAJ8310381.1"/>
    </source>
</evidence>
<accession>A0ABQ9F1E7</accession>
<protein>
    <submittedName>
        <fullName evidence="2">Uncharacterized protein</fullName>
    </submittedName>
</protein>
<evidence type="ECO:0000256" key="1">
    <source>
        <dbReference type="SAM" id="SignalP"/>
    </source>
</evidence>
<organism evidence="2 3">
    <name type="scientific">Tegillarca granosa</name>
    <name type="common">Malaysian cockle</name>
    <name type="synonym">Anadara granosa</name>
    <dbReference type="NCBI Taxonomy" id="220873"/>
    <lineage>
        <taxon>Eukaryota</taxon>
        <taxon>Metazoa</taxon>
        <taxon>Spiralia</taxon>
        <taxon>Lophotrochozoa</taxon>
        <taxon>Mollusca</taxon>
        <taxon>Bivalvia</taxon>
        <taxon>Autobranchia</taxon>
        <taxon>Pteriomorphia</taxon>
        <taxon>Arcoida</taxon>
        <taxon>Arcoidea</taxon>
        <taxon>Arcidae</taxon>
        <taxon>Tegillarca</taxon>
    </lineage>
</organism>
<feature type="signal peptide" evidence="1">
    <location>
        <begin position="1"/>
        <end position="18"/>
    </location>
</feature>